<dbReference type="RefSeq" id="XP_007870584.1">
    <property type="nucleotide sequence ID" value="XM_007872393.1"/>
</dbReference>
<dbReference type="GeneID" id="19304730"/>
<dbReference type="Proteomes" id="UP000030669">
    <property type="component" value="Unassembled WGS sequence"/>
</dbReference>
<gene>
    <name evidence="1" type="ORF">GLOTRDRAFT_141258</name>
</gene>
<protein>
    <submittedName>
        <fullName evidence="1">Uncharacterized protein</fullName>
    </submittedName>
</protein>
<reference evidence="1 2" key="1">
    <citation type="journal article" date="2012" name="Science">
        <title>The Paleozoic origin of enzymatic lignin decomposition reconstructed from 31 fungal genomes.</title>
        <authorList>
            <person name="Floudas D."/>
            <person name="Binder M."/>
            <person name="Riley R."/>
            <person name="Barry K."/>
            <person name="Blanchette R.A."/>
            <person name="Henrissat B."/>
            <person name="Martinez A.T."/>
            <person name="Otillar R."/>
            <person name="Spatafora J.W."/>
            <person name="Yadav J.S."/>
            <person name="Aerts A."/>
            <person name="Benoit I."/>
            <person name="Boyd A."/>
            <person name="Carlson A."/>
            <person name="Copeland A."/>
            <person name="Coutinho P.M."/>
            <person name="de Vries R.P."/>
            <person name="Ferreira P."/>
            <person name="Findley K."/>
            <person name="Foster B."/>
            <person name="Gaskell J."/>
            <person name="Glotzer D."/>
            <person name="Gorecki P."/>
            <person name="Heitman J."/>
            <person name="Hesse C."/>
            <person name="Hori C."/>
            <person name="Igarashi K."/>
            <person name="Jurgens J.A."/>
            <person name="Kallen N."/>
            <person name="Kersten P."/>
            <person name="Kohler A."/>
            <person name="Kuees U."/>
            <person name="Kumar T.K.A."/>
            <person name="Kuo A."/>
            <person name="LaButti K."/>
            <person name="Larrondo L.F."/>
            <person name="Lindquist E."/>
            <person name="Ling A."/>
            <person name="Lombard V."/>
            <person name="Lucas S."/>
            <person name="Lundell T."/>
            <person name="Martin R."/>
            <person name="McLaughlin D.J."/>
            <person name="Morgenstern I."/>
            <person name="Morin E."/>
            <person name="Murat C."/>
            <person name="Nagy L.G."/>
            <person name="Nolan M."/>
            <person name="Ohm R.A."/>
            <person name="Patyshakuliyeva A."/>
            <person name="Rokas A."/>
            <person name="Ruiz-Duenas F.J."/>
            <person name="Sabat G."/>
            <person name="Salamov A."/>
            <person name="Samejima M."/>
            <person name="Schmutz J."/>
            <person name="Slot J.C."/>
            <person name="St John F."/>
            <person name="Stenlid J."/>
            <person name="Sun H."/>
            <person name="Sun S."/>
            <person name="Syed K."/>
            <person name="Tsang A."/>
            <person name="Wiebenga A."/>
            <person name="Young D."/>
            <person name="Pisabarro A."/>
            <person name="Eastwood D.C."/>
            <person name="Martin F."/>
            <person name="Cullen D."/>
            <person name="Grigoriev I.V."/>
            <person name="Hibbett D.S."/>
        </authorList>
    </citation>
    <scope>NUCLEOTIDE SEQUENCE [LARGE SCALE GENOMIC DNA]</scope>
    <source>
        <strain evidence="1 2">ATCC 11539</strain>
    </source>
</reference>
<dbReference type="EMBL" id="KB469312">
    <property type="protein sequence ID" value="EPQ51158.1"/>
    <property type="molecule type" value="Genomic_DNA"/>
</dbReference>
<dbReference type="eggNOG" id="ENOG502R0NZ">
    <property type="taxonomic scope" value="Eukaryota"/>
</dbReference>
<evidence type="ECO:0000313" key="2">
    <source>
        <dbReference type="Proteomes" id="UP000030669"/>
    </source>
</evidence>
<proteinExistence type="predicted"/>
<dbReference type="Gene3D" id="3.80.10.10">
    <property type="entry name" value="Ribonuclease Inhibitor"/>
    <property type="match status" value="1"/>
</dbReference>
<dbReference type="STRING" id="670483.S7PUS6"/>
<sequence>MNETDIFKLHDEIVKYYVALLTVRSEADALGRLGVPLPSKSARDKGKAKATEPEVPPVNRLPAELLSEIMVQALPDDQFRDWYKTLLFTRVCSYWRIVAQDTPHLWCSINIAPRPNNLMQLKMRHVNFFMRMWLARSEPYPISVSLSLPSSYLDREFTRERDQSLECIQLLSENLYRCKALRLAAPFQVISMLADAPLEYLADLRLLNDTPRDPMTLSLPSLAAAPALRTVHLAHVSPAFSLDTFDCVRLTELSLETRGPAVLRCMELIVECTNLETLKLHVEKVSKEDFDAWPNAALRRPLFDSLETLQVTARRCAEDFGRILSWLYIPVLRRLRVVGNGVSWARTRHMILRDACQLREVEVHQDDSKFRFFPEESDLLEFLRCVPELRVLKLGGTRSGYKAFTEDIVKAMTYKPEGNLSEYLLPQLEVMDISYITRRCQAHFIEEMLDSRREVPADASGRLSRIKNAVVVQPAPWMPNHQKWRIEEGGEVQYQLRQYSGNMDLNPDFCWSDGYDHV</sequence>
<accession>S7PUS6</accession>
<dbReference type="HOGENOM" id="CLU_525850_0_0_1"/>
<dbReference type="KEGG" id="gtr:GLOTRDRAFT_141258"/>
<name>S7PUS6_GLOTA</name>
<keyword evidence="2" id="KW-1185">Reference proteome</keyword>
<organism evidence="1 2">
    <name type="scientific">Gloeophyllum trabeum (strain ATCC 11539 / FP-39264 / Madison 617)</name>
    <name type="common">Brown rot fungus</name>
    <dbReference type="NCBI Taxonomy" id="670483"/>
    <lineage>
        <taxon>Eukaryota</taxon>
        <taxon>Fungi</taxon>
        <taxon>Dikarya</taxon>
        <taxon>Basidiomycota</taxon>
        <taxon>Agaricomycotina</taxon>
        <taxon>Agaricomycetes</taxon>
        <taxon>Gloeophyllales</taxon>
        <taxon>Gloeophyllaceae</taxon>
        <taxon>Gloeophyllum</taxon>
    </lineage>
</organism>
<dbReference type="InterPro" id="IPR032675">
    <property type="entry name" value="LRR_dom_sf"/>
</dbReference>
<dbReference type="SUPFAM" id="SSF52047">
    <property type="entry name" value="RNI-like"/>
    <property type="match status" value="1"/>
</dbReference>
<dbReference type="AlphaFoldDB" id="S7PUS6"/>
<evidence type="ECO:0000313" key="1">
    <source>
        <dbReference type="EMBL" id="EPQ51158.1"/>
    </source>
</evidence>
<dbReference type="OrthoDB" id="3217549at2759"/>